<dbReference type="Proteomes" id="UP001164746">
    <property type="component" value="Chromosome 2"/>
</dbReference>
<feature type="domain" description="RNase H type-1" evidence="2">
    <location>
        <begin position="137"/>
        <end position="171"/>
    </location>
</feature>
<proteinExistence type="predicted"/>
<dbReference type="PROSITE" id="PS50879">
    <property type="entry name" value="RNASE_H_1"/>
    <property type="match status" value="1"/>
</dbReference>
<sequence>HKFILDKEQEGFRERRDTTHALLILVEDVTVGMNQGKMTAAVSLDMEKAFYTVWRKGLMVKMSRLGIRGNIWTWIGDFLQDREAYCCVENTDGKMMETSIVLPKGSVLSHLLFNIFLSNMLKEVTSSKVKFADDEDEVNTVIAFTDGSFLGNPGPCGSGTCIYFNNQERVD</sequence>
<dbReference type="InterPro" id="IPR000477">
    <property type="entry name" value="RT_dom"/>
</dbReference>
<dbReference type="InterPro" id="IPR002156">
    <property type="entry name" value="RNaseH_domain"/>
</dbReference>
<feature type="non-terminal residue" evidence="3">
    <location>
        <position position="1"/>
    </location>
</feature>
<protein>
    <submittedName>
        <fullName evidence="3">RTJK-like protein</fullName>
    </submittedName>
</protein>
<dbReference type="PANTHER" id="PTHR19446">
    <property type="entry name" value="REVERSE TRANSCRIPTASES"/>
    <property type="match status" value="1"/>
</dbReference>
<dbReference type="Pfam" id="PF00078">
    <property type="entry name" value="RVT_1"/>
    <property type="match status" value="1"/>
</dbReference>
<gene>
    <name evidence="3" type="ORF">MAR_028432</name>
</gene>
<dbReference type="SUPFAM" id="SSF53098">
    <property type="entry name" value="Ribonuclease H-like"/>
    <property type="match status" value="1"/>
</dbReference>
<reference evidence="3" key="1">
    <citation type="submission" date="2022-11" db="EMBL/GenBank/DDBJ databases">
        <title>Centuries of genome instability and evolution in soft-shell clam transmissible cancer (bioRxiv).</title>
        <authorList>
            <person name="Hart S.F.M."/>
            <person name="Yonemitsu M.A."/>
            <person name="Giersch R.M."/>
            <person name="Beal B.F."/>
            <person name="Arriagada G."/>
            <person name="Davis B.W."/>
            <person name="Ostrander E.A."/>
            <person name="Goff S.P."/>
            <person name="Metzger M.J."/>
        </authorList>
    </citation>
    <scope>NUCLEOTIDE SEQUENCE</scope>
    <source>
        <strain evidence="3">MELC-2E11</strain>
        <tissue evidence="3">Siphon/mantle</tissue>
    </source>
</reference>
<feature type="domain" description="Reverse transcriptase" evidence="1">
    <location>
        <begin position="1"/>
        <end position="171"/>
    </location>
</feature>
<evidence type="ECO:0000313" key="4">
    <source>
        <dbReference type="Proteomes" id="UP001164746"/>
    </source>
</evidence>
<organism evidence="3 4">
    <name type="scientific">Mya arenaria</name>
    <name type="common">Soft-shell clam</name>
    <dbReference type="NCBI Taxonomy" id="6604"/>
    <lineage>
        <taxon>Eukaryota</taxon>
        <taxon>Metazoa</taxon>
        <taxon>Spiralia</taxon>
        <taxon>Lophotrochozoa</taxon>
        <taxon>Mollusca</taxon>
        <taxon>Bivalvia</taxon>
        <taxon>Autobranchia</taxon>
        <taxon>Heteroconchia</taxon>
        <taxon>Euheterodonta</taxon>
        <taxon>Imparidentia</taxon>
        <taxon>Neoheterodontei</taxon>
        <taxon>Myida</taxon>
        <taxon>Myoidea</taxon>
        <taxon>Myidae</taxon>
        <taxon>Mya</taxon>
    </lineage>
</organism>
<evidence type="ECO:0000259" key="2">
    <source>
        <dbReference type="PROSITE" id="PS50879"/>
    </source>
</evidence>
<dbReference type="InterPro" id="IPR012337">
    <property type="entry name" value="RNaseH-like_sf"/>
</dbReference>
<name>A0ABY7DDN1_MYAAR</name>
<evidence type="ECO:0000313" key="3">
    <source>
        <dbReference type="EMBL" id="WAQ95742.1"/>
    </source>
</evidence>
<dbReference type="EMBL" id="CP111013">
    <property type="protein sequence ID" value="WAQ95742.1"/>
    <property type="molecule type" value="Genomic_DNA"/>
</dbReference>
<accession>A0ABY7DDN1</accession>
<dbReference type="PROSITE" id="PS50878">
    <property type="entry name" value="RT_POL"/>
    <property type="match status" value="1"/>
</dbReference>
<evidence type="ECO:0000259" key="1">
    <source>
        <dbReference type="PROSITE" id="PS50878"/>
    </source>
</evidence>
<keyword evidence="4" id="KW-1185">Reference proteome</keyword>